<dbReference type="Gene3D" id="3.30.559.10">
    <property type="entry name" value="Chloramphenicol acetyltransferase-like domain"/>
    <property type="match status" value="2"/>
</dbReference>
<feature type="domain" description="Peripheral subunit-binding (PSBD)" evidence="5">
    <location>
        <begin position="150"/>
        <end position="187"/>
    </location>
</feature>
<dbReference type="STRING" id="46731.A0A3M6TQT0"/>
<reference evidence="6 7" key="1">
    <citation type="journal article" date="2018" name="Sci. Rep.">
        <title>Comparative analysis of the Pocillopora damicornis genome highlights role of immune system in coral evolution.</title>
        <authorList>
            <person name="Cunning R."/>
            <person name="Bay R.A."/>
            <person name="Gillette P."/>
            <person name="Baker A.C."/>
            <person name="Traylor-Knowles N."/>
        </authorList>
    </citation>
    <scope>NUCLEOTIDE SEQUENCE [LARGE SCALE GENOMIC DNA]</scope>
    <source>
        <strain evidence="6">RSMAS</strain>
        <tissue evidence="6">Whole animal</tissue>
    </source>
</reference>
<dbReference type="EMBL" id="RCHS01003137">
    <property type="protein sequence ID" value="RMX43773.1"/>
    <property type="molecule type" value="Genomic_DNA"/>
</dbReference>
<feature type="region of interest" description="Disordered" evidence="4">
    <location>
        <begin position="190"/>
        <end position="245"/>
    </location>
</feature>
<dbReference type="InterPro" id="IPR000089">
    <property type="entry name" value="Biotin_lipoyl"/>
</dbReference>
<feature type="compositionally biased region" description="Pro residues" evidence="4">
    <location>
        <begin position="206"/>
        <end position="216"/>
    </location>
</feature>
<dbReference type="OrthoDB" id="5961998at2759"/>
<evidence type="ECO:0000259" key="5">
    <source>
        <dbReference type="PROSITE" id="PS51826"/>
    </source>
</evidence>
<keyword evidence="2 3" id="KW-0450">Lipoyl</keyword>
<dbReference type="Gene3D" id="4.10.320.10">
    <property type="entry name" value="E3-binding domain"/>
    <property type="match status" value="1"/>
</dbReference>
<proteinExistence type="inferred from homology"/>
<dbReference type="PANTHER" id="PTHR23151">
    <property type="entry name" value="DIHYDROLIPOAMIDE ACETYL/SUCCINYL-TRANSFERASE-RELATED"/>
    <property type="match status" value="1"/>
</dbReference>
<comment type="caution">
    <text evidence="6">The sequence shown here is derived from an EMBL/GenBank/DDBJ whole genome shotgun (WGS) entry which is preliminary data.</text>
</comment>
<dbReference type="GO" id="GO:0045254">
    <property type="term" value="C:pyruvate dehydrogenase complex"/>
    <property type="evidence" value="ECO:0007669"/>
    <property type="project" value="InterPro"/>
</dbReference>
<comment type="cofactor">
    <cofactor evidence="3">
        <name>(R)-lipoate</name>
        <dbReference type="ChEBI" id="CHEBI:83088"/>
    </cofactor>
</comment>
<dbReference type="Gene3D" id="2.40.50.100">
    <property type="match status" value="1"/>
</dbReference>
<dbReference type="InterPro" id="IPR036625">
    <property type="entry name" value="E3-bd_dom_sf"/>
</dbReference>
<evidence type="ECO:0000256" key="2">
    <source>
        <dbReference type="ARBA" id="ARBA00022823"/>
    </source>
</evidence>
<evidence type="ECO:0000256" key="4">
    <source>
        <dbReference type="SAM" id="MobiDB-lite"/>
    </source>
</evidence>
<dbReference type="GO" id="GO:0016746">
    <property type="term" value="F:acyltransferase activity"/>
    <property type="evidence" value="ECO:0007669"/>
    <property type="project" value="UniProtKB-KW"/>
</dbReference>
<dbReference type="InterPro" id="IPR045257">
    <property type="entry name" value="E2/Pdx1"/>
</dbReference>
<evidence type="ECO:0000313" key="7">
    <source>
        <dbReference type="Proteomes" id="UP000275408"/>
    </source>
</evidence>
<dbReference type="Pfam" id="PF00198">
    <property type="entry name" value="2-oxoacid_dh"/>
    <property type="match status" value="1"/>
</dbReference>
<dbReference type="EC" id="2.3.1.-" evidence="3"/>
<dbReference type="InterPro" id="IPR011053">
    <property type="entry name" value="Single_hybrid_motif"/>
</dbReference>
<dbReference type="GO" id="GO:0006086">
    <property type="term" value="P:pyruvate decarboxylation to acetyl-CoA"/>
    <property type="evidence" value="ECO:0007669"/>
    <property type="project" value="InterPro"/>
</dbReference>
<accession>A0A3M6TQT0</accession>
<dbReference type="InterPro" id="IPR023213">
    <property type="entry name" value="CAT-like_dom_sf"/>
</dbReference>
<evidence type="ECO:0000256" key="1">
    <source>
        <dbReference type="ARBA" id="ARBA00007317"/>
    </source>
</evidence>
<dbReference type="SUPFAM" id="SSF51230">
    <property type="entry name" value="Single hybrid motif"/>
    <property type="match status" value="1"/>
</dbReference>
<dbReference type="Proteomes" id="UP000275408">
    <property type="component" value="Unassembled WGS sequence"/>
</dbReference>
<dbReference type="InterPro" id="IPR004167">
    <property type="entry name" value="PSBD"/>
</dbReference>
<name>A0A3M6TQT0_POCDA</name>
<dbReference type="SUPFAM" id="SSF47005">
    <property type="entry name" value="Peripheral subunit-binding domain of 2-oxo acid dehydrogenase complex"/>
    <property type="match status" value="1"/>
</dbReference>
<dbReference type="PROSITE" id="PS51826">
    <property type="entry name" value="PSBD"/>
    <property type="match status" value="1"/>
</dbReference>
<keyword evidence="3" id="KW-0012">Acyltransferase</keyword>
<evidence type="ECO:0000256" key="3">
    <source>
        <dbReference type="RuleBase" id="RU003423"/>
    </source>
</evidence>
<dbReference type="InterPro" id="IPR001078">
    <property type="entry name" value="2-oxoacid_DH_actylTfrase"/>
</dbReference>
<dbReference type="PANTHER" id="PTHR23151:SF90">
    <property type="entry name" value="DIHYDROLIPOYLLYSINE-RESIDUE ACETYLTRANSFERASE COMPONENT OF PYRUVATE DEHYDROGENASE COMPLEX, MITOCHONDRIAL-RELATED"/>
    <property type="match status" value="1"/>
</dbReference>
<sequence>MIIHSGFDGSNMAASQGRLAGLRGLHSARCLLRSTAITTAKSTGTKGIGTKVFKRTIRTSIPLQGDVLCEIETDKATIAMDSDEEGILAKIIIPAGSKNVKINQLIALMVEEGVDYTQAEVPLDTEISRKTEDAAPVEGTSTAHVDAEVLMSPAVRLLLEKYHLNPRLIQATGPKGRLLKGDVLRYVAQGGQPFTKPDKEATPTQKLPPKPTPTPETPVAGTVSKPQPVSSEPPPVPKGGQQFIDLPNTNMRRTIAKRLTESKASVPHTYASTDCVMDNLLKLRKSLEVKVSVNDFIIKAAGLALRRDLASRAREGKLQPHEFQGGSFTISNLGMFGITEFSAVINPPQACIMAVGGTRPVLTADDKIQSVMTVTLSCDRRMIDDELAARWLETFKLNIENPSRLLL</sequence>
<keyword evidence="7" id="KW-1185">Reference proteome</keyword>
<dbReference type="SUPFAM" id="SSF52777">
    <property type="entry name" value="CoA-dependent acyltransferases"/>
    <property type="match status" value="1"/>
</dbReference>
<comment type="similarity">
    <text evidence="1 3">Belongs to the 2-oxoacid dehydrogenase family.</text>
</comment>
<dbReference type="GO" id="GO:0005739">
    <property type="term" value="C:mitochondrion"/>
    <property type="evidence" value="ECO:0007669"/>
    <property type="project" value="TreeGrafter"/>
</dbReference>
<dbReference type="AlphaFoldDB" id="A0A3M6TQT0"/>
<protein>
    <recommendedName>
        <fullName evidence="3">Dihydrolipoamide acetyltransferase component of pyruvate dehydrogenase complex</fullName>
        <ecNumber evidence="3">2.3.1.-</ecNumber>
    </recommendedName>
</protein>
<organism evidence="6 7">
    <name type="scientific">Pocillopora damicornis</name>
    <name type="common">Cauliflower coral</name>
    <name type="synonym">Millepora damicornis</name>
    <dbReference type="NCBI Taxonomy" id="46731"/>
    <lineage>
        <taxon>Eukaryota</taxon>
        <taxon>Metazoa</taxon>
        <taxon>Cnidaria</taxon>
        <taxon>Anthozoa</taxon>
        <taxon>Hexacorallia</taxon>
        <taxon>Scleractinia</taxon>
        <taxon>Astrocoeniina</taxon>
        <taxon>Pocilloporidae</taxon>
        <taxon>Pocillopora</taxon>
    </lineage>
</organism>
<evidence type="ECO:0000313" key="6">
    <source>
        <dbReference type="EMBL" id="RMX43773.1"/>
    </source>
</evidence>
<dbReference type="Pfam" id="PF00364">
    <property type="entry name" value="Biotin_lipoyl"/>
    <property type="match status" value="1"/>
</dbReference>
<keyword evidence="3" id="KW-0808">Transferase</keyword>
<dbReference type="Pfam" id="PF02817">
    <property type="entry name" value="E3_binding"/>
    <property type="match status" value="1"/>
</dbReference>
<gene>
    <name evidence="6" type="ORF">pdam_00019496</name>
</gene>
<dbReference type="CDD" id="cd06849">
    <property type="entry name" value="lipoyl_domain"/>
    <property type="match status" value="1"/>
</dbReference>